<keyword evidence="4" id="KW-0010">Activator</keyword>
<dbReference type="InterPro" id="IPR000847">
    <property type="entry name" value="LysR_HTH_N"/>
</dbReference>
<dbReference type="Proteomes" id="UP000018004">
    <property type="component" value="Unassembled WGS sequence"/>
</dbReference>
<evidence type="ECO:0000313" key="7">
    <source>
        <dbReference type="EMBL" id="ESU26589.1"/>
    </source>
</evidence>
<dbReference type="PANTHER" id="PTHR30346">
    <property type="entry name" value="TRANSCRIPTIONAL DUAL REGULATOR HCAR-RELATED"/>
    <property type="match status" value="1"/>
</dbReference>
<protein>
    <submittedName>
        <fullName evidence="7">Transcriptional regulator, LysR family protein</fullName>
    </submittedName>
</protein>
<dbReference type="Pfam" id="PF03466">
    <property type="entry name" value="LysR_substrate"/>
    <property type="match status" value="1"/>
</dbReference>
<dbReference type="InterPro" id="IPR036388">
    <property type="entry name" value="WH-like_DNA-bd_sf"/>
</dbReference>
<accession>V6SJF2</accession>
<dbReference type="STRING" id="1341181.FLJC2902T_25620"/>
<evidence type="ECO:0000313" key="8">
    <source>
        <dbReference type="Proteomes" id="UP000018004"/>
    </source>
</evidence>
<evidence type="ECO:0000256" key="2">
    <source>
        <dbReference type="ARBA" id="ARBA00023015"/>
    </source>
</evidence>
<dbReference type="FunFam" id="1.10.10.10:FF:000001">
    <property type="entry name" value="LysR family transcriptional regulator"/>
    <property type="match status" value="1"/>
</dbReference>
<dbReference type="GO" id="GO:0003700">
    <property type="term" value="F:DNA-binding transcription factor activity"/>
    <property type="evidence" value="ECO:0007669"/>
    <property type="project" value="InterPro"/>
</dbReference>
<evidence type="ECO:0000259" key="6">
    <source>
        <dbReference type="PROSITE" id="PS50931"/>
    </source>
</evidence>
<gene>
    <name evidence="7" type="ORF">FLJC2902T_25620</name>
</gene>
<dbReference type="Gene3D" id="3.40.190.10">
    <property type="entry name" value="Periplasmic binding protein-like II"/>
    <property type="match status" value="2"/>
</dbReference>
<comment type="caution">
    <text evidence="7">The sequence shown here is derived from an EMBL/GenBank/DDBJ whole genome shotgun (WGS) entry which is preliminary data.</text>
</comment>
<dbReference type="PROSITE" id="PS50931">
    <property type="entry name" value="HTH_LYSR"/>
    <property type="match status" value="1"/>
</dbReference>
<reference evidence="7 8" key="1">
    <citation type="submission" date="2013-08" db="EMBL/GenBank/DDBJ databases">
        <title>Flavobacterium limnosediminis JC2902 genome sequencing.</title>
        <authorList>
            <person name="Lee K."/>
            <person name="Yi H."/>
            <person name="Park S."/>
            <person name="Chun J."/>
        </authorList>
    </citation>
    <scope>NUCLEOTIDE SEQUENCE [LARGE SCALE GENOMIC DNA]</scope>
    <source>
        <strain evidence="7 8">JC2902</strain>
    </source>
</reference>
<feature type="domain" description="HTH lysR-type" evidence="6">
    <location>
        <begin position="24"/>
        <end position="81"/>
    </location>
</feature>
<evidence type="ECO:0000256" key="3">
    <source>
        <dbReference type="ARBA" id="ARBA00023125"/>
    </source>
</evidence>
<dbReference type="GO" id="GO:0032993">
    <property type="term" value="C:protein-DNA complex"/>
    <property type="evidence" value="ECO:0007669"/>
    <property type="project" value="TreeGrafter"/>
</dbReference>
<dbReference type="InterPro" id="IPR036390">
    <property type="entry name" value="WH_DNA-bd_sf"/>
</dbReference>
<evidence type="ECO:0000256" key="5">
    <source>
        <dbReference type="ARBA" id="ARBA00023163"/>
    </source>
</evidence>
<evidence type="ECO:0000256" key="4">
    <source>
        <dbReference type="ARBA" id="ARBA00023159"/>
    </source>
</evidence>
<keyword evidence="2" id="KW-0805">Transcription regulation</keyword>
<evidence type="ECO:0000256" key="1">
    <source>
        <dbReference type="ARBA" id="ARBA00009437"/>
    </source>
</evidence>
<sequence length="336" mass="38581">MKFRPIIINLIDRFYNFIENIYPMTITQLYYVLAVAEHKNFTLAAEKCFVTQPTLSMQIQKLEEELDIQIFDRSKKPIQLTEIGAKIVSQAKNIVNESGRIKDIVDQQKGYFGGEFKIGIIPTIMPTLLPMFLNNFIKKYPKINLIIEEHNTEEIIKRLKSGHLDAAIAATPLEEETIKEIVLYYEPFVGYFPDNHKNINKDEIEVDDLDLDNILLLQDGHCFRDGILNLCKNANMKHDSHFQIESGSFETLIKLADEGLGITLLPYLHTLDLSDKNKLNLRHFKEPRPAREVSLIFPKSELKMHIIDALRTTISGVVKGAIAFHNVQIISPLHKK</sequence>
<dbReference type="InterPro" id="IPR005119">
    <property type="entry name" value="LysR_subst-bd"/>
</dbReference>
<dbReference type="SUPFAM" id="SSF53850">
    <property type="entry name" value="Periplasmic binding protein-like II"/>
    <property type="match status" value="1"/>
</dbReference>
<comment type="similarity">
    <text evidence="1">Belongs to the LysR transcriptional regulatory family.</text>
</comment>
<dbReference type="GO" id="GO:0003677">
    <property type="term" value="F:DNA binding"/>
    <property type="evidence" value="ECO:0007669"/>
    <property type="project" value="UniProtKB-KW"/>
</dbReference>
<dbReference type="PATRIC" id="fig|1341181.4.peg.2522"/>
<organism evidence="7 8">
    <name type="scientific">Flavobacterium limnosediminis JC2902</name>
    <dbReference type="NCBI Taxonomy" id="1341181"/>
    <lineage>
        <taxon>Bacteria</taxon>
        <taxon>Pseudomonadati</taxon>
        <taxon>Bacteroidota</taxon>
        <taxon>Flavobacteriia</taxon>
        <taxon>Flavobacteriales</taxon>
        <taxon>Flavobacteriaceae</taxon>
        <taxon>Flavobacterium</taxon>
    </lineage>
</organism>
<keyword evidence="8" id="KW-1185">Reference proteome</keyword>
<dbReference type="AlphaFoldDB" id="V6SJF2"/>
<proteinExistence type="inferred from homology"/>
<keyword evidence="5" id="KW-0804">Transcription</keyword>
<dbReference type="PRINTS" id="PR00039">
    <property type="entry name" value="HTHLYSR"/>
</dbReference>
<dbReference type="Gene3D" id="1.10.10.10">
    <property type="entry name" value="Winged helix-like DNA-binding domain superfamily/Winged helix DNA-binding domain"/>
    <property type="match status" value="1"/>
</dbReference>
<dbReference type="Pfam" id="PF00126">
    <property type="entry name" value="HTH_1"/>
    <property type="match status" value="1"/>
</dbReference>
<name>V6SJF2_9FLAO</name>
<dbReference type="PANTHER" id="PTHR30346:SF26">
    <property type="entry name" value="HYDROGEN PEROXIDE-INDUCIBLE GENES ACTIVATOR"/>
    <property type="match status" value="1"/>
</dbReference>
<dbReference type="EMBL" id="AVGG01000018">
    <property type="protein sequence ID" value="ESU26589.1"/>
    <property type="molecule type" value="Genomic_DNA"/>
</dbReference>
<dbReference type="CDD" id="cd08411">
    <property type="entry name" value="PBP2_OxyR"/>
    <property type="match status" value="1"/>
</dbReference>
<dbReference type="eggNOG" id="COG0583">
    <property type="taxonomic scope" value="Bacteria"/>
</dbReference>
<keyword evidence="3" id="KW-0238">DNA-binding</keyword>
<dbReference type="SUPFAM" id="SSF46785">
    <property type="entry name" value="Winged helix' DNA-binding domain"/>
    <property type="match status" value="1"/>
</dbReference>